<dbReference type="GO" id="GO:0016491">
    <property type="term" value="F:oxidoreductase activity"/>
    <property type="evidence" value="ECO:0007669"/>
    <property type="project" value="UniProtKB-KW"/>
</dbReference>
<comment type="similarity">
    <text evidence="1 4">Belongs to the short-chain dehydrogenases/reductases (SDR) family.</text>
</comment>
<evidence type="ECO:0000313" key="6">
    <source>
        <dbReference type="Proteomes" id="UP000279227"/>
    </source>
</evidence>
<dbReference type="Gene3D" id="3.40.50.720">
    <property type="entry name" value="NAD(P)-binding Rossmann-like Domain"/>
    <property type="match status" value="1"/>
</dbReference>
<name>A0A3S4M8T0_CHRGE</name>
<dbReference type="OrthoDB" id="5786478at2"/>
<dbReference type="SUPFAM" id="SSF51735">
    <property type="entry name" value="NAD(P)-binding Rossmann-fold domains"/>
    <property type="match status" value="1"/>
</dbReference>
<evidence type="ECO:0000256" key="1">
    <source>
        <dbReference type="ARBA" id="ARBA00006484"/>
    </source>
</evidence>
<protein>
    <submittedName>
        <fullName evidence="5">Fatty acyl-CoA reductase</fullName>
        <ecNumber evidence="5">1.2.1.-</ecNumber>
    </submittedName>
</protein>
<dbReference type="InterPro" id="IPR036291">
    <property type="entry name" value="NAD(P)-bd_dom_sf"/>
</dbReference>
<evidence type="ECO:0000313" key="5">
    <source>
        <dbReference type="EMBL" id="VEE04552.1"/>
    </source>
</evidence>
<evidence type="ECO:0000256" key="2">
    <source>
        <dbReference type="ARBA" id="ARBA00022857"/>
    </source>
</evidence>
<dbReference type="KEGG" id="cgle:NCTC11432_00122"/>
<dbReference type="PANTHER" id="PTHR43490">
    <property type="entry name" value="(+)-NEOMENTHOL DEHYDROGENASE"/>
    <property type="match status" value="1"/>
</dbReference>
<dbReference type="InterPro" id="IPR002347">
    <property type="entry name" value="SDR_fam"/>
</dbReference>
<dbReference type="PANTHER" id="PTHR43490:SF99">
    <property type="entry name" value="SHORT-CHAIN DEHYDROGENASE_REDUCTASE"/>
    <property type="match status" value="1"/>
</dbReference>
<dbReference type="RefSeq" id="WP_002980240.1">
    <property type="nucleotide sequence ID" value="NZ_CP068486.1"/>
</dbReference>
<dbReference type="Proteomes" id="UP000279227">
    <property type="component" value="Chromosome"/>
</dbReference>
<gene>
    <name evidence="5" type="primary">acr1_1</name>
    <name evidence="5" type="ORF">NCTC11432_00122</name>
</gene>
<evidence type="ECO:0000256" key="3">
    <source>
        <dbReference type="ARBA" id="ARBA00023002"/>
    </source>
</evidence>
<organism evidence="5 6">
    <name type="scientific">Chryseobacterium gleum</name>
    <name type="common">Flavobacterium gleum</name>
    <dbReference type="NCBI Taxonomy" id="250"/>
    <lineage>
        <taxon>Bacteria</taxon>
        <taxon>Pseudomonadati</taxon>
        <taxon>Bacteroidota</taxon>
        <taxon>Flavobacteriia</taxon>
        <taxon>Flavobacteriales</taxon>
        <taxon>Weeksellaceae</taxon>
        <taxon>Chryseobacterium group</taxon>
        <taxon>Chryseobacterium</taxon>
    </lineage>
</organism>
<evidence type="ECO:0000256" key="4">
    <source>
        <dbReference type="RuleBase" id="RU000363"/>
    </source>
</evidence>
<dbReference type="AlphaFoldDB" id="A0A3S4M8T0"/>
<dbReference type="STRING" id="525257.HMPREF0204_14359"/>
<dbReference type="EMBL" id="LR134289">
    <property type="protein sequence ID" value="VEE04552.1"/>
    <property type="molecule type" value="Genomic_DNA"/>
</dbReference>
<keyword evidence="3 5" id="KW-0560">Oxidoreductase</keyword>
<dbReference type="Pfam" id="PF00106">
    <property type="entry name" value="adh_short"/>
    <property type="match status" value="1"/>
</dbReference>
<reference evidence="5 6" key="1">
    <citation type="submission" date="2018-12" db="EMBL/GenBank/DDBJ databases">
        <authorList>
            <consortium name="Pathogen Informatics"/>
        </authorList>
    </citation>
    <scope>NUCLEOTIDE SEQUENCE [LARGE SCALE GENOMIC DNA]</scope>
    <source>
        <strain evidence="5 6">NCTC11432</strain>
    </source>
</reference>
<dbReference type="PRINTS" id="PR00080">
    <property type="entry name" value="SDRFAMILY"/>
</dbReference>
<dbReference type="PRINTS" id="PR00081">
    <property type="entry name" value="GDHRDH"/>
</dbReference>
<sequence>MKKILITGANQGIGFETARQLAALGHYVYLGSRNRSNGTEAQEKLNRAGFQNVECIEIDVTDIHSIQSARQILESKEQQLDVLINNAGIAGEQPQNMSGGSMSNLRNVFETNFFGAVQTTRSFIDLLKKSDDPRIINVSSPLGSLSIQSESPNPNLRMYDAYSASKTALNAFTVLLSKEFRETDFKIISVEPGYTASNLNQYQGTQTPEQAAGIIVKFVTLQEVPSGKFFDRNGNELAW</sequence>
<dbReference type="PROSITE" id="PS00061">
    <property type="entry name" value="ADH_SHORT"/>
    <property type="match status" value="1"/>
</dbReference>
<accession>A0A3S4M8T0</accession>
<dbReference type="EC" id="1.2.1.-" evidence="5"/>
<dbReference type="GeneID" id="93022692"/>
<dbReference type="InterPro" id="IPR020904">
    <property type="entry name" value="Sc_DH/Rdtase_CS"/>
</dbReference>
<keyword evidence="2" id="KW-0521">NADP</keyword>
<proteinExistence type="inferred from homology"/>